<dbReference type="InterPro" id="IPR036942">
    <property type="entry name" value="Beta-barrel_TonB_sf"/>
</dbReference>
<dbReference type="EMBL" id="LQRT01000035">
    <property type="protein sequence ID" value="KZS39187.1"/>
    <property type="molecule type" value="Genomic_DNA"/>
</dbReference>
<accession>A0A162YK69</accession>
<keyword evidence="15" id="KW-1185">Reference proteome</keyword>
<sequence>MRIVLFCLLILPALLFAQEDIFSFKYNNENLSDVLDDIQSNYNIKFSYNPSWIKDQAVTLLIKDASLTQILDLLEHQIYFTFTKIDNEHYILKRLKSIRICGRIQNIENHKNISNASVKNIKSGLITSMIITDEKGYFEVENISITDTLTISHLGFKDLKIPISEVQNKTCKNYFLQIRDYLLNEVIIKDYLSSGVAIKNDGTIHFDLKNADVLTGQAEPDALQSVQLLPGIESPNETASGIFIRGSTPDQNLVLWDGLKVYNTDHFFGTLTNLNPSIIDDITVYRSGAKAEYGDHVAGVIDIKTDQNIPEHTQTSIGLNMLHADAALKIPIANKLGLITSARRSITDVIETPAFLRNAMKVFQNSRISTNQEEFEEDPTFSEEQTFFYEDYTAKIIYNISPKDKILSSVLYTKNKLDNLFTIDEDEDLPVIVDEARGPRVDQLQIQNFGISTTWHRKWNDYFDFSINTYHSKYKLDYFGRNFSSFILGTNVLTRKNIVNESGGLLKTNFHLGNSLVLTSGYQFKNKEIRYILDTPIFITLDHEYSIKTEHSFFNQISYNKYKNWHFDLGLRTNRYVFSKKIFLEPRFSIEKSINTNFRIKGAVEIKNQSINQIEQTSDNDLGLATGIWLPSNDTIPLVSSKQISAGVLFKKRDWILDIDAYYKESSGLSAFTVPQLTAFFDFITEGNSISKGIDILAKKKIGSYASWIGYSYADNKATFEGLNNNQPFNTDSDITHSLTWSHLYSWRDFQFSLGWRYRTGVPYTERDEALQLIMGRINQKRLPEFHRLDFSMNYTFALSKDKSYKNCKIGGALLNVYDRENILGKQIVDITTETNIPSGSDRRSILQTTRSLGLTASFFIRFNF</sequence>
<comment type="similarity">
    <text evidence="10">Belongs to the TonB-dependent receptor family.</text>
</comment>
<dbReference type="OrthoDB" id="9803050at2"/>
<name>A0A162YK69_9FLAO</name>
<evidence type="ECO:0000256" key="8">
    <source>
        <dbReference type="ARBA" id="ARBA00023170"/>
    </source>
</evidence>
<evidence type="ECO:0000256" key="4">
    <source>
        <dbReference type="ARBA" id="ARBA00022692"/>
    </source>
</evidence>
<evidence type="ECO:0000256" key="3">
    <source>
        <dbReference type="ARBA" id="ARBA00022452"/>
    </source>
</evidence>
<dbReference type="Gene3D" id="3.55.50.30">
    <property type="match status" value="1"/>
</dbReference>
<dbReference type="InterPro" id="IPR039426">
    <property type="entry name" value="TonB-dep_rcpt-like"/>
</dbReference>
<evidence type="ECO:0000256" key="2">
    <source>
        <dbReference type="ARBA" id="ARBA00022448"/>
    </source>
</evidence>
<gene>
    <name evidence="14" type="ORF">AWE51_11575</name>
</gene>
<keyword evidence="9" id="KW-0998">Cell outer membrane</keyword>
<dbReference type="GO" id="GO:0009279">
    <property type="term" value="C:cell outer membrane"/>
    <property type="evidence" value="ECO:0007669"/>
    <property type="project" value="UniProtKB-SubCell"/>
</dbReference>
<keyword evidence="2" id="KW-0813">Transport</keyword>
<keyword evidence="5" id="KW-0732">Signal</keyword>
<protein>
    <recommendedName>
        <fullName evidence="16">TonB-dependent receptor plug domain-containing protein</fullName>
    </recommendedName>
</protein>
<evidence type="ECO:0000256" key="9">
    <source>
        <dbReference type="ARBA" id="ARBA00023237"/>
    </source>
</evidence>
<evidence type="ECO:0000256" key="10">
    <source>
        <dbReference type="RuleBase" id="RU003357"/>
    </source>
</evidence>
<evidence type="ECO:0008006" key="16">
    <source>
        <dbReference type="Google" id="ProtNLM"/>
    </source>
</evidence>
<dbReference type="InterPro" id="IPR037066">
    <property type="entry name" value="Plug_dom_sf"/>
</dbReference>
<comment type="caution">
    <text evidence="14">The sequence shown here is derived from an EMBL/GenBank/DDBJ whole genome shotgun (WGS) entry which is preliminary data.</text>
</comment>
<feature type="domain" description="TonB-dependent receptor-like beta-barrel" evidence="11">
    <location>
        <begin position="447"/>
        <end position="801"/>
    </location>
</feature>
<dbReference type="InterPro" id="IPR032508">
    <property type="entry name" value="FecR_C"/>
</dbReference>
<dbReference type="AlphaFoldDB" id="A0A162YK69"/>
<evidence type="ECO:0000259" key="11">
    <source>
        <dbReference type="Pfam" id="PF00593"/>
    </source>
</evidence>
<keyword evidence="4" id="KW-0812">Transmembrane</keyword>
<dbReference type="PANTHER" id="PTHR30069:SF29">
    <property type="entry name" value="HEMOGLOBIN AND HEMOGLOBIN-HAPTOGLOBIN-BINDING PROTEIN 1-RELATED"/>
    <property type="match status" value="1"/>
</dbReference>
<dbReference type="PANTHER" id="PTHR30069">
    <property type="entry name" value="TONB-DEPENDENT OUTER MEMBRANE RECEPTOR"/>
    <property type="match status" value="1"/>
</dbReference>
<feature type="domain" description="TonB-dependent receptor plug" evidence="12">
    <location>
        <begin position="211"/>
        <end position="300"/>
    </location>
</feature>
<dbReference type="Gene3D" id="2.170.130.10">
    <property type="entry name" value="TonB-dependent receptor, plug domain"/>
    <property type="match status" value="1"/>
</dbReference>
<keyword evidence="8" id="KW-0675">Receptor</keyword>
<dbReference type="Pfam" id="PF16344">
    <property type="entry name" value="FecR_C"/>
    <property type="match status" value="1"/>
</dbReference>
<dbReference type="Gene3D" id="2.40.170.20">
    <property type="entry name" value="TonB-dependent receptor, beta-barrel domain"/>
    <property type="match status" value="1"/>
</dbReference>
<evidence type="ECO:0000259" key="12">
    <source>
        <dbReference type="Pfam" id="PF07715"/>
    </source>
</evidence>
<dbReference type="SUPFAM" id="SSF49464">
    <property type="entry name" value="Carboxypeptidase regulatory domain-like"/>
    <property type="match status" value="1"/>
</dbReference>
<feature type="domain" description="Protein FecR C-terminal" evidence="13">
    <location>
        <begin position="24"/>
        <end position="91"/>
    </location>
</feature>
<dbReference type="InterPro" id="IPR008969">
    <property type="entry name" value="CarboxyPept-like_regulatory"/>
</dbReference>
<proteinExistence type="inferred from homology"/>
<evidence type="ECO:0000259" key="13">
    <source>
        <dbReference type="Pfam" id="PF16344"/>
    </source>
</evidence>
<evidence type="ECO:0000256" key="6">
    <source>
        <dbReference type="ARBA" id="ARBA00023077"/>
    </source>
</evidence>
<evidence type="ECO:0000313" key="14">
    <source>
        <dbReference type="EMBL" id="KZS39187.1"/>
    </source>
</evidence>
<keyword evidence="7 10" id="KW-0472">Membrane</keyword>
<dbReference type="InterPro" id="IPR012910">
    <property type="entry name" value="Plug_dom"/>
</dbReference>
<dbReference type="Pfam" id="PF07715">
    <property type="entry name" value="Plug"/>
    <property type="match status" value="1"/>
</dbReference>
<keyword evidence="6 10" id="KW-0798">TonB box</keyword>
<evidence type="ECO:0000313" key="15">
    <source>
        <dbReference type="Proteomes" id="UP000076715"/>
    </source>
</evidence>
<dbReference type="GO" id="GO:0015344">
    <property type="term" value="F:siderophore uptake transmembrane transporter activity"/>
    <property type="evidence" value="ECO:0007669"/>
    <property type="project" value="TreeGrafter"/>
</dbReference>
<dbReference type="GO" id="GO:0044718">
    <property type="term" value="P:siderophore transmembrane transport"/>
    <property type="evidence" value="ECO:0007669"/>
    <property type="project" value="TreeGrafter"/>
</dbReference>
<comment type="subcellular location">
    <subcellularLocation>
        <location evidence="1">Cell outer membrane</location>
        <topology evidence="1">Multi-pass membrane protein</topology>
    </subcellularLocation>
</comment>
<dbReference type="SUPFAM" id="SSF56935">
    <property type="entry name" value="Porins"/>
    <property type="match status" value="1"/>
</dbReference>
<dbReference type="Proteomes" id="UP000076715">
    <property type="component" value="Unassembled WGS sequence"/>
</dbReference>
<dbReference type="RefSeq" id="WP_066317053.1">
    <property type="nucleotide sequence ID" value="NZ_LQRT01000035.1"/>
</dbReference>
<dbReference type="Pfam" id="PF00593">
    <property type="entry name" value="TonB_dep_Rec_b-barrel"/>
    <property type="match status" value="1"/>
</dbReference>
<organism evidence="14 15">
    <name type="scientific">Aquimarina aggregata</name>
    <dbReference type="NCBI Taxonomy" id="1642818"/>
    <lineage>
        <taxon>Bacteria</taxon>
        <taxon>Pseudomonadati</taxon>
        <taxon>Bacteroidota</taxon>
        <taxon>Flavobacteriia</taxon>
        <taxon>Flavobacteriales</taxon>
        <taxon>Flavobacteriaceae</taxon>
        <taxon>Aquimarina</taxon>
    </lineage>
</organism>
<evidence type="ECO:0000256" key="7">
    <source>
        <dbReference type="ARBA" id="ARBA00023136"/>
    </source>
</evidence>
<reference evidence="14 15" key="1">
    <citation type="submission" date="2016-01" db="EMBL/GenBank/DDBJ databases">
        <title>The draft genome sequence of Aquimarina sp. RZW4-3-2.</title>
        <authorList>
            <person name="Wang Y."/>
        </authorList>
    </citation>
    <scope>NUCLEOTIDE SEQUENCE [LARGE SCALE GENOMIC DNA]</scope>
    <source>
        <strain evidence="14 15">RZW4-3-2</strain>
    </source>
</reference>
<evidence type="ECO:0000256" key="1">
    <source>
        <dbReference type="ARBA" id="ARBA00004571"/>
    </source>
</evidence>
<evidence type="ECO:0000256" key="5">
    <source>
        <dbReference type="ARBA" id="ARBA00022729"/>
    </source>
</evidence>
<keyword evidence="3" id="KW-1134">Transmembrane beta strand</keyword>
<dbReference type="InterPro" id="IPR000531">
    <property type="entry name" value="Beta-barrel_TonB"/>
</dbReference>
<dbReference type="STRING" id="1642818.AWE51_11575"/>